<keyword evidence="3 5" id="KW-1133">Transmembrane helix</keyword>
<dbReference type="InterPro" id="IPR052165">
    <property type="entry name" value="Membrane_assoc_protease"/>
</dbReference>
<dbReference type="GO" id="GO:0016020">
    <property type="term" value="C:membrane"/>
    <property type="evidence" value="ECO:0007669"/>
    <property type="project" value="UniProtKB-SubCell"/>
</dbReference>
<dbReference type="PANTHER" id="PTHR33507">
    <property type="entry name" value="INNER MEMBRANE PROTEIN YBBJ"/>
    <property type="match status" value="1"/>
</dbReference>
<protein>
    <submittedName>
        <fullName evidence="9">Uncharacterized protein</fullName>
    </submittedName>
</protein>
<dbReference type="AlphaFoldDB" id="A0A6M2BNP9"/>
<keyword evidence="2 5" id="KW-0812">Transmembrane</keyword>
<feature type="transmembrane region" description="Helical" evidence="5">
    <location>
        <begin position="82"/>
        <end position="104"/>
    </location>
</feature>
<dbReference type="InterPro" id="IPR012340">
    <property type="entry name" value="NA-bd_OB-fold"/>
</dbReference>
<gene>
    <name evidence="9" type="ORF">G7Y85_02830</name>
</gene>
<dbReference type="PANTHER" id="PTHR33507:SF4">
    <property type="entry name" value="NODULATION COMPETITIVENESS PROTEIN NFED"/>
    <property type="match status" value="1"/>
</dbReference>
<evidence type="ECO:0000256" key="2">
    <source>
        <dbReference type="ARBA" id="ARBA00022692"/>
    </source>
</evidence>
<dbReference type="EMBL" id="JAAMOW010000001">
    <property type="protein sequence ID" value="NGY03689.1"/>
    <property type="molecule type" value="Genomic_DNA"/>
</dbReference>
<dbReference type="Proteomes" id="UP000472676">
    <property type="component" value="Unassembled WGS sequence"/>
</dbReference>
<feature type="domain" description="NfeD integral membrane" evidence="8">
    <location>
        <begin position="91"/>
        <end position="206"/>
    </location>
</feature>
<evidence type="ECO:0000259" key="7">
    <source>
        <dbReference type="Pfam" id="PF01957"/>
    </source>
</evidence>
<keyword evidence="6" id="KW-0732">Signal</keyword>
<accession>A0A6M2BNP9</accession>
<proteinExistence type="predicted"/>
<dbReference type="InterPro" id="IPR056739">
    <property type="entry name" value="NfeD_membrane"/>
</dbReference>
<feature type="transmembrane region" description="Helical" evidence="5">
    <location>
        <begin position="111"/>
        <end position="129"/>
    </location>
</feature>
<comment type="subcellular location">
    <subcellularLocation>
        <location evidence="1">Membrane</location>
        <topology evidence="1">Multi-pass membrane protein</topology>
    </subcellularLocation>
</comment>
<evidence type="ECO:0000256" key="3">
    <source>
        <dbReference type="ARBA" id="ARBA00022989"/>
    </source>
</evidence>
<organism evidence="9 10">
    <name type="scientific">Solimonas terrae</name>
    <dbReference type="NCBI Taxonomy" id="1396819"/>
    <lineage>
        <taxon>Bacteria</taxon>
        <taxon>Pseudomonadati</taxon>
        <taxon>Pseudomonadota</taxon>
        <taxon>Gammaproteobacteria</taxon>
        <taxon>Nevskiales</taxon>
        <taxon>Nevskiaceae</taxon>
        <taxon>Solimonas</taxon>
    </lineage>
</organism>
<evidence type="ECO:0000256" key="6">
    <source>
        <dbReference type="SAM" id="SignalP"/>
    </source>
</evidence>
<dbReference type="Pfam" id="PF24961">
    <property type="entry name" value="NfeD_membrane"/>
    <property type="match status" value="1"/>
</dbReference>
<feature type="transmembrane region" description="Helical" evidence="5">
    <location>
        <begin position="188"/>
        <end position="210"/>
    </location>
</feature>
<evidence type="ECO:0000256" key="5">
    <source>
        <dbReference type="SAM" id="Phobius"/>
    </source>
</evidence>
<comment type="caution">
    <text evidence="9">The sequence shown here is derived from an EMBL/GenBank/DDBJ whole genome shotgun (WGS) entry which is preliminary data.</text>
</comment>
<reference evidence="9 10" key="1">
    <citation type="journal article" date="2014" name="Int. J. Syst. Evol. Microbiol.">
        <title>Solimonas terrae sp. nov., isolated from soil.</title>
        <authorList>
            <person name="Kim S.J."/>
            <person name="Moon J.Y."/>
            <person name="Weon H.Y."/>
            <person name="Ahn J.H."/>
            <person name="Chen W.M."/>
            <person name="Kwon S.W."/>
        </authorList>
    </citation>
    <scope>NUCLEOTIDE SEQUENCE [LARGE SCALE GENOMIC DNA]</scope>
    <source>
        <strain evidence="9 10">KIS83-12</strain>
    </source>
</reference>
<name>A0A6M2BNP9_9GAMM</name>
<evidence type="ECO:0000313" key="10">
    <source>
        <dbReference type="Proteomes" id="UP000472676"/>
    </source>
</evidence>
<dbReference type="Pfam" id="PF01957">
    <property type="entry name" value="NfeD"/>
    <property type="match status" value="1"/>
</dbReference>
<dbReference type="SUPFAM" id="SSF141322">
    <property type="entry name" value="NfeD domain-like"/>
    <property type="match status" value="1"/>
</dbReference>
<feature type="domain" description="NfeD-like C-terminal" evidence="7">
    <location>
        <begin position="223"/>
        <end position="278"/>
    </location>
</feature>
<evidence type="ECO:0000313" key="9">
    <source>
        <dbReference type="EMBL" id="NGY03689.1"/>
    </source>
</evidence>
<dbReference type="Gene3D" id="2.40.50.140">
    <property type="entry name" value="Nucleic acid-binding proteins"/>
    <property type="match status" value="1"/>
</dbReference>
<keyword evidence="4 5" id="KW-0472">Membrane</keyword>
<evidence type="ECO:0000256" key="4">
    <source>
        <dbReference type="ARBA" id="ARBA00023136"/>
    </source>
</evidence>
<feature type="transmembrane region" description="Helical" evidence="5">
    <location>
        <begin position="159"/>
        <end position="182"/>
    </location>
</feature>
<sequence length="285" mass="29122">MRMCALLFALCAGLIAAAGRADVAPDADPAGPTVHGGIGLQAADAARGAPVGNVATGAIPAPAPNIVGARIVMLDPGWRDRLLGLIARPIVAYLLLLAGIYGLLLEALHPGATLPGVVGASCLLLWLFAVQVLPIDYRGLALMVLGLMLLFAEATVPSFGVLGVGGLVAFVTGSITLMGAGAGHGFDLALGLGLAIAVAMIMALTLYFVWRVRRAASGKGSAEFIGSTVQVQSVDGSCHEGWARFHGERWRIAATRALAPGDTVRIVDRDGLTLVVEPFASSGTT</sequence>
<feature type="transmembrane region" description="Helical" evidence="5">
    <location>
        <begin position="135"/>
        <end position="152"/>
    </location>
</feature>
<feature type="chain" id="PRO_5026789944" evidence="6">
    <location>
        <begin position="22"/>
        <end position="285"/>
    </location>
</feature>
<dbReference type="InterPro" id="IPR002810">
    <property type="entry name" value="NfeD-like_C"/>
</dbReference>
<dbReference type="RefSeq" id="WP_166251336.1">
    <property type="nucleotide sequence ID" value="NZ_JAAMOW010000001.1"/>
</dbReference>
<evidence type="ECO:0000259" key="8">
    <source>
        <dbReference type="Pfam" id="PF24961"/>
    </source>
</evidence>
<feature type="signal peptide" evidence="6">
    <location>
        <begin position="1"/>
        <end position="21"/>
    </location>
</feature>
<evidence type="ECO:0000256" key="1">
    <source>
        <dbReference type="ARBA" id="ARBA00004141"/>
    </source>
</evidence>
<keyword evidence="10" id="KW-1185">Reference proteome</keyword>